<sequence>MEHFEQALINADDVLGCDEALRHFLAKKGITTFSFTYYAYNPVAVNQLKYDTCSANFKSWHDHYLAESYNNIDNTLRYTYNNQLPVYWNLKQQLRQATSDSERQMRLDSIAFGAECGLSIPIHGAHNNFAILLLVQMQGQHCGLEQPTRQYEFMVAAQLYYHYLQTHLFEQVSEQQSFKLTQREIQCLLLIARQYSVREMAQALELTERTVNFHIQKLNKKLGVKNKYQALTKAMTLQLLPL</sequence>
<dbReference type="SUPFAM" id="SSF75516">
    <property type="entry name" value="Pheromone-binding domain of LuxR-like quorum-sensing transcription factors"/>
    <property type="match status" value="1"/>
</dbReference>
<comment type="caution">
    <text evidence="5">The sequence shown here is derived from an EMBL/GenBank/DDBJ whole genome shotgun (WGS) entry which is preliminary data.</text>
</comment>
<protein>
    <submittedName>
        <fullName evidence="5">LuxR family transcriptional regulator</fullName>
    </submittedName>
</protein>
<reference evidence="5 6" key="1">
    <citation type="submission" date="2015-11" db="EMBL/GenBank/DDBJ databases">
        <title>Genomic analysis of 38 Legionella species identifies large and diverse effector repertoires.</title>
        <authorList>
            <person name="Burstein D."/>
            <person name="Amaro F."/>
            <person name="Zusman T."/>
            <person name="Lifshitz Z."/>
            <person name="Cohen O."/>
            <person name="Gilbert J.A."/>
            <person name="Pupko T."/>
            <person name="Shuman H.A."/>
            <person name="Segal G."/>
        </authorList>
    </citation>
    <scope>NUCLEOTIDE SEQUENCE [LARGE SCALE GENOMIC DNA]</scope>
    <source>
        <strain evidence="5 6">WA-270A-C2</strain>
    </source>
</reference>
<feature type="domain" description="HTH luxR-type" evidence="4">
    <location>
        <begin position="173"/>
        <end position="238"/>
    </location>
</feature>
<evidence type="ECO:0000313" key="6">
    <source>
        <dbReference type="Proteomes" id="UP000054608"/>
    </source>
</evidence>
<organism evidence="5 6">
    <name type="scientific">Legionella rubrilucens</name>
    <dbReference type="NCBI Taxonomy" id="458"/>
    <lineage>
        <taxon>Bacteria</taxon>
        <taxon>Pseudomonadati</taxon>
        <taxon>Pseudomonadota</taxon>
        <taxon>Gammaproteobacteria</taxon>
        <taxon>Legionellales</taxon>
        <taxon>Legionellaceae</taxon>
        <taxon>Legionella</taxon>
    </lineage>
</organism>
<proteinExistence type="predicted"/>
<name>A0A0W0XXK7_9GAMM</name>
<dbReference type="Pfam" id="PF00196">
    <property type="entry name" value="GerE"/>
    <property type="match status" value="1"/>
</dbReference>
<dbReference type="GO" id="GO:0003677">
    <property type="term" value="F:DNA binding"/>
    <property type="evidence" value="ECO:0007669"/>
    <property type="project" value="UniProtKB-KW"/>
</dbReference>
<dbReference type="Proteomes" id="UP000054608">
    <property type="component" value="Unassembled WGS sequence"/>
</dbReference>
<keyword evidence="1" id="KW-0805">Transcription regulation</keyword>
<dbReference type="InterPro" id="IPR036693">
    <property type="entry name" value="TF_LuxR_autoind-bd_dom_sf"/>
</dbReference>
<evidence type="ECO:0000256" key="2">
    <source>
        <dbReference type="ARBA" id="ARBA00023125"/>
    </source>
</evidence>
<dbReference type="PANTHER" id="PTHR44688:SF16">
    <property type="entry name" value="DNA-BINDING TRANSCRIPTIONAL ACTIVATOR DEVR_DOSR"/>
    <property type="match status" value="1"/>
</dbReference>
<dbReference type="PANTHER" id="PTHR44688">
    <property type="entry name" value="DNA-BINDING TRANSCRIPTIONAL ACTIVATOR DEVR_DOSR"/>
    <property type="match status" value="1"/>
</dbReference>
<dbReference type="RefSeq" id="WP_237760734.1">
    <property type="nucleotide sequence ID" value="NZ_CAAAIN010000003.1"/>
</dbReference>
<dbReference type="CDD" id="cd06170">
    <property type="entry name" value="LuxR_C_like"/>
    <property type="match status" value="1"/>
</dbReference>
<dbReference type="STRING" id="458.Lrub_0436"/>
<keyword evidence="6" id="KW-1185">Reference proteome</keyword>
<dbReference type="AlphaFoldDB" id="A0A0W0XXK7"/>
<evidence type="ECO:0000256" key="3">
    <source>
        <dbReference type="ARBA" id="ARBA00023163"/>
    </source>
</evidence>
<dbReference type="PROSITE" id="PS50043">
    <property type="entry name" value="HTH_LUXR_2"/>
    <property type="match status" value="1"/>
</dbReference>
<dbReference type="PATRIC" id="fig|458.5.peg.452"/>
<dbReference type="InterPro" id="IPR036388">
    <property type="entry name" value="WH-like_DNA-bd_sf"/>
</dbReference>
<dbReference type="SMART" id="SM00421">
    <property type="entry name" value="HTH_LUXR"/>
    <property type="match status" value="1"/>
</dbReference>
<dbReference type="PRINTS" id="PR00038">
    <property type="entry name" value="HTHLUXR"/>
</dbReference>
<dbReference type="Gene3D" id="1.10.10.10">
    <property type="entry name" value="Winged helix-like DNA-binding domain superfamily/Winged helix DNA-binding domain"/>
    <property type="match status" value="1"/>
</dbReference>
<dbReference type="Pfam" id="PF03472">
    <property type="entry name" value="Autoind_bind"/>
    <property type="match status" value="1"/>
</dbReference>
<dbReference type="Gene3D" id="3.30.450.80">
    <property type="entry name" value="Transcription factor LuxR-like, autoinducer-binding domain"/>
    <property type="match status" value="1"/>
</dbReference>
<evidence type="ECO:0000256" key="1">
    <source>
        <dbReference type="ARBA" id="ARBA00023015"/>
    </source>
</evidence>
<keyword evidence="2" id="KW-0238">DNA-binding</keyword>
<gene>
    <name evidence="5" type="ORF">Lrub_0436</name>
</gene>
<dbReference type="InterPro" id="IPR016032">
    <property type="entry name" value="Sig_transdc_resp-reg_C-effctor"/>
</dbReference>
<dbReference type="InterPro" id="IPR000792">
    <property type="entry name" value="Tscrpt_reg_LuxR_C"/>
</dbReference>
<evidence type="ECO:0000259" key="4">
    <source>
        <dbReference type="PROSITE" id="PS50043"/>
    </source>
</evidence>
<dbReference type="EMBL" id="LNYT01000006">
    <property type="protein sequence ID" value="KTD49337.1"/>
    <property type="molecule type" value="Genomic_DNA"/>
</dbReference>
<dbReference type="SUPFAM" id="SSF46894">
    <property type="entry name" value="C-terminal effector domain of the bipartite response regulators"/>
    <property type="match status" value="1"/>
</dbReference>
<evidence type="ECO:0000313" key="5">
    <source>
        <dbReference type="EMBL" id="KTD49337.1"/>
    </source>
</evidence>
<accession>A0A0W0XXK7</accession>
<keyword evidence="3" id="KW-0804">Transcription</keyword>
<dbReference type="InterPro" id="IPR005143">
    <property type="entry name" value="TF_LuxR_autoind-bd_dom"/>
</dbReference>
<dbReference type="GO" id="GO:0006355">
    <property type="term" value="P:regulation of DNA-templated transcription"/>
    <property type="evidence" value="ECO:0007669"/>
    <property type="project" value="InterPro"/>
</dbReference>